<evidence type="ECO:0000256" key="1">
    <source>
        <dbReference type="SAM" id="Phobius"/>
    </source>
</evidence>
<organism evidence="2 3">
    <name type="scientific">Cronobacter malonaticus</name>
    <dbReference type="NCBI Taxonomy" id="413503"/>
    <lineage>
        <taxon>Bacteria</taxon>
        <taxon>Pseudomonadati</taxon>
        <taxon>Pseudomonadota</taxon>
        <taxon>Gammaproteobacteria</taxon>
        <taxon>Enterobacterales</taxon>
        <taxon>Enterobacteriaceae</taxon>
        <taxon>Cronobacter</taxon>
    </lineage>
</organism>
<keyword evidence="1" id="KW-1133">Transmembrane helix</keyword>
<dbReference type="HOGENOM" id="CLU_3342738_0_0_6"/>
<gene>
    <name evidence="2" type="ORF">P262_04410</name>
</gene>
<keyword evidence="1" id="KW-0472">Membrane</keyword>
<dbReference type="PATRIC" id="fig|1401659.3.peg.3112"/>
<evidence type="ECO:0000313" key="3">
    <source>
        <dbReference type="Proteomes" id="UP000018545"/>
    </source>
</evidence>
<feature type="transmembrane region" description="Helical" evidence="1">
    <location>
        <begin position="12"/>
        <end position="30"/>
    </location>
</feature>
<accession>V5U297</accession>
<dbReference type="KEGG" id="csi:P262_04410"/>
<proteinExistence type="predicted"/>
<keyword evidence="1" id="KW-0812">Transmembrane</keyword>
<reference evidence="2 3" key="1">
    <citation type="journal article" date="2014" name="Genome Announc.">
        <title>Complete Genome Sequence of Cronobacter sakazakii Strain CMCC 45402.</title>
        <authorList>
            <person name="Zhao Z."/>
            <person name="Wang L."/>
            <person name="Wang B."/>
            <person name="Liang H."/>
            <person name="Ye Q."/>
            <person name="Zeng M."/>
        </authorList>
    </citation>
    <scope>NUCLEOTIDE SEQUENCE [LARGE SCALE GENOMIC DNA]</scope>
    <source>
        <strain evidence="3">45402</strain>
    </source>
</reference>
<sequence>MIRLSILLTFDGFTLLLASYALFLIFTSYYKFVNVVW</sequence>
<dbReference type="AlphaFoldDB" id="V5U297"/>
<dbReference type="Proteomes" id="UP000018545">
    <property type="component" value="Chromosome"/>
</dbReference>
<dbReference type="EMBL" id="CP006731">
    <property type="protein sequence ID" value="AHB71508.1"/>
    <property type="molecule type" value="Genomic_DNA"/>
</dbReference>
<evidence type="ECO:0000313" key="2">
    <source>
        <dbReference type="EMBL" id="AHB71508.1"/>
    </source>
</evidence>
<name>V5U297_9ENTR</name>
<protein>
    <submittedName>
        <fullName evidence="2">Uncharacterized protein</fullName>
    </submittedName>
</protein>